<dbReference type="SUPFAM" id="SSF51735">
    <property type="entry name" value="NAD(P)-binding Rossmann-fold domains"/>
    <property type="match status" value="1"/>
</dbReference>
<keyword evidence="5" id="KW-1185">Reference proteome</keyword>
<dbReference type="PANTHER" id="PTHR43157">
    <property type="entry name" value="PHOSPHATIDYLINOSITOL-GLYCAN BIOSYNTHESIS CLASS F PROTEIN-RELATED"/>
    <property type="match status" value="1"/>
</dbReference>
<dbReference type="Gene3D" id="3.40.50.720">
    <property type="entry name" value="NAD(P)-binding Rossmann-like Domain"/>
    <property type="match status" value="1"/>
</dbReference>
<feature type="domain" description="Ketoreductase (KR)" evidence="2">
    <location>
        <begin position="27"/>
        <end position="102"/>
    </location>
</feature>
<proteinExistence type="predicted"/>
<evidence type="ECO:0000313" key="3">
    <source>
        <dbReference type="EMBL" id="OBR88395.1"/>
    </source>
</evidence>
<dbReference type="InterPro" id="IPR036291">
    <property type="entry name" value="NAD(P)-bd_dom_sf"/>
</dbReference>
<dbReference type="KEGG" id="kdj:28963911"/>
<sequence length="103" mass="11333">MPFITRSVASQMKTLPPLPNTNLSGKVYIITGGNSGIGFEVAKHLVERGAAKIILAVRDVKKGESARTDLLQDVKGHRSTMIEAWKVDMSSFETVKQFAQRCE</sequence>
<reference evidence="4" key="2">
    <citation type="submission" date="2013-07" db="EMBL/GenBank/DDBJ databases">
        <authorList>
            <consortium name="The Broad Institute Genome Sequencing Platform"/>
            <person name="Cuomo C."/>
            <person name="Litvintseva A."/>
            <person name="Chen Y."/>
            <person name="Heitman J."/>
            <person name="Sun S."/>
            <person name="Springer D."/>
            <person name="Dromer F."/>
            <person name="Young S.K."/>
            <person name="Zeng Q."/>
            <person name="Gargeya S."/>
            <person name="Fitzgerald M."/>
            <person name="Abouelleil A."/>
            <person name="Alvarado L."/>
            <person name="Berlin A.M."/>
            <person name="Chapman S.B."/>
            <person name="Dewar J."/>
            <person name="Goldberg J."/>
            <person name="Griggs A."/>
            <person name="Gujja S."/>
            <person name="Hansen M."/>
            <person name="Howarth C."/>
            <person name="Imamovic A."/>
            <person name="Larimer J."/>
            <person name="McCowan C."/>
            <person name="Murphy C."/>
            <person name="Pearson M."/>
            <person name="Priest M."/>
            <person name="Roberts A."/>
            <person name="Saif S."/>
            <person name="Shea T."/>
            <person name="Sykes S."/>
            <person name="Wortman J."/>
            <person name="Nusbaum C."/>
            <person name="Birren B."/>
        </authorList>
    </citation>
    <scope>NUCLEOTIDE SEQUENCE</scope>
    <source>
        <strain evidence="4">CBS 10117</strain>
    </source>
</reference>
<dbReference type="STRING" id="1296121.A0A1A6AEA6"/>
<organism evidence="3">
    <name type="scientific">Kwoniella dejecticola CBS 10117</name>
    <dbReference type="NCBI Taxonomy" id="1296121"/>
    <lineage>
        <taxon>Eukaryota</taxon>
        <taxon>Fungi</taxon>
        <taxon>Dikarya</taxon>
        <taxon>Basidiomycota</taxon>
        <taxon>Agaricomycotina</taxon>
        <taxon>Tremellomycetes</taxon>
        <taxon>Tremellales</taxon>
        <taxon>Cryptococcaceae</taxon>
        <taxon>Kwoniella</taxon>
    </lineage>
</organism>
<keyword evidence="1" id="KW-0560">Oxidoreductase</keyword>
<evidence type="ECO:0000313" key="5">
    <source>
        <dbReference type="Proteomes" id="UP000078595"/>
    </source>
</evidence>
<dbReference type="GeneID" id="28963911"/>
<evidence type="ECO:0000256" key="1">
    <source>
        <dbReference type="ARBA" id="ARBA00023002"/>
    </source>
</evidence>
<dbReference type="InterPro" id="IPR013968">
    <property type="entry name" value="PKS_KR"/>
</dbReference>
<evidence type="ECO:0000259" key="2">
    <source>
        <dbReference type="Pfam" id="PF08659"/>
    </source>
</evidence>
<dbReference type="RefSeq" id="XP_018266237.1">
    <property type="nucleotide sequence ID" value="XM_018403583.1"/>
</dbReference>
<dbReference type="AlphaFoldDB" id="A0A1A6AEA6"/>
<dbReference type="Pfam" id="PF08659">
    <property type="entry name" value="KR"/>
    <property type="match status" value="1"/>
</dbReference>
<gene>
    <name evidence="3" type="ORF">I303_00212</name>
    <name evidence="4" type="ORF">I303_100210</name>
</gene>
<dbReference type="EMBL" id="CP144530">
    <property type="protein sequence ID" value="WWC57676.1"/>
    <property type="molecule type" value="Genomic_DNA"/>
</dbReference>
<reference evidence="3" key="1">
    <citation type="submission" date="2013-07" db="EMBL/GenBank/DDBJ databases">
        <title>The Genome Sequence of Cryptococcus dejecticola CBS10117.</title>
        <authorList>
            <consortium name="The Broad Institute Genome Sequencing Platform"/>
            <person name="Cuomo C."/>
            <person name="Litvintseva A."/>
            <person name="Chen Y."/>
            <person name="Heitman J."/>
            <person name="Sun S."/>
            <person name="Springer D."/>
            <person name="Dromer F."/>
            <person name="Young S.K."/>
            <person name="Zeng Q."/>
            <person name="Gargeya S."/>
            <person name="Fitzgerald M."/>
            <person name="Abouelleil A."/>
            <person name="Alvarado L."/>
            <person name="Berlin A.M."/>
            <person name="Chapman S.B."/>
            <person name="Dewar J."/>
            <person name="Goldberg J."/>
            <person name="Griggs A."/>
            <person name="Gujja S."/>
            <person name="Hansen M."/>
            <person name="Howarth C."/>
            <person name="Imamovic A."/>
            <person name="Larimer J."/>
            <person name="McCowan C."/>
            <person name="Murphy C."/>
            <person name="Pearson M."/>
            <person name="Priest M."/>
            <person name="Roberts A."/>
            <person name="Saif S."/>
            <person name="Shea T."/>
            <person name="Sykes S."/>
            <person name="Wortman J."/>
            <person name="Nusbaum C."/>
            <person name="Birren B."/>
        </authorList>
    </citation>
    <scope>NUCLEOTIDE SEQUENCE [LARGE SCALE GENOMIC DNA]</scope>
    <source>
        <strain evidence="3">CBS 10117</strain>
    </source>
</reference>
<dbReference type="GO" id="GO:0016491">
    <property type="term" value="F:oxidoreductase activity"/>
    <property type="evidence" value="ECO:0007669"/>
    <property type="project" value="UniProtKB-KW"/>
</dbReference>
<dbReference type="EMBL" id="KI894027">
    <property type="protein sequence ID" value="OBR88395.1"/>
    <property type="molecule type" value="Genomic_DNA"/>
</dbReference>
<name>A0A1A6AEA6_9TREE</name>
<dbReference type="OrthoDB" id="2582890at2759"/>
<evidence type="ECO:0000313" key="4">
    <source>
        <dbReference type="EMBL" id="WWC57676.1"/>
    </source>
</evidence>
<dbReference type="Proteomes" id="UP000078595">
    <property type="component" value="Chromosome 1"/>
</dbReference>
<protein>
    <recommendedName>
        <fullName evidence="2">Ketoreductase (KR) domain-containing protein</fullName>
    </recommendedName>
</protein>
<reference evidence="4" key="3">
    <citation type="submission" date="2024-02" db="EMBL/GenBank/DDBJ databases">
        <title>Comparative genomics of Cryptococcus and Kwoniella reveals pathogenesis evolution and contrasting modes of karyotype evolution via chromosome fusion or intercentromeric recombination.</title>
        <authorList>
            <person name="Coelho M.A."/>
            <person name="David-Palma M."/>
            <person name="Shea T."/>
            <person name="Bowers K."/>
            <person name="McGinley-Smith S."/>
            <person name="Mohammad A.W."/>
            <person name="Gnirke A."/>
            <person name="Yurkov A.M."/>
            <person name="Nowrousian M."/>
            <person name="Sun S."/>
            <person name="Cuomo C.A."/>
            <person name="Heitman J."/>
        </authorList>
    </citation>
    <scope>NUCLEOTIDE SEQUENCE</scope>
    <source>
        <strain evidence="4">CBS 10117</strain>
    </source>
</reference>
<dbReference type="PANTHER" id="PTHR43157:SF31">
    <property type="entry name" value="PHOSPHATIDYLINOSITOL-GLYCAN BIOSYNTHESIS CLASS F PROTEIN"/>
    <property type="match status" value="1"/>
</dbReference>
<dbReference type="VEuPathDB" id="FungiDB:I303_00212"/>
<accession>A0A1A6AEA6</accession>